<gene>
    <name evidence="21" type="ORF">AV274_5228</name>
</gene>
<dbReference type="GO" id="GO:0042285">
    <property type="term" value="F:xylosyltransferase activity"/>
    <property type="evidence" value="ECO:0007669"/>
    <property type="project" value="TreeGrafter"/>
</dbReference>
<dbReference type="GO" id="GO:0008270">
    <property type="term" value="F:zinc ion binding"/>
    <property type="evidence" value="ECO:0007669"/>
    <property type="project" value="UniProtKB-KW"/>
</dbReference>
<dbReference type="SUPFAM" id="SSF90229">
    <property type="entry name" value="CCCH zinc finger"/>
    <property type="match status" value="1"/>
</dbReference>
<evidence type="ECO:0000256" key="2">
    <source>
        <dbReference type="ARBA" id="ARBA00004606"/>
    </source>
</evidence>
<evidence type="ECO:0000256" key="17">
    <source>
        <dbReference type="ARBA" id="ARBA00023328"/>
    </source>
</evidence>
<dbReference type="Pfam" id="PF13896">
    <property type="entry name" value="Glyco_transf_49"/>
    <property type="match status" value="1"/>
</dbReference>
<evidence type="ECO:0000256" key="4">
    <source>
        <dbReference type="ARBA" id="ARBA00022454"/>
    </source>
</evidence>
<evidence type="ECO:0000256" key="14">
    <source>
        <dbReference type="ARBA" id="ARBA00023136"/>
    </source>
</evidence>
<name>A0A196S7R2_BLAHN</name>
<protein>
    <submittedName>
        <fullName evidence="21">Glycosyltransferase-like protein LARGE1</fullName>
    </submittedName>
</protein>
<keyword evidence="9" id="KW-0498">Mitosis</keyword>
<keyword evidence="5" id="KW-0132">Cell division</keyword>
<dbReference type="GO" id="GO:0035269">
    <property type="term" value="P:protein O-linked glycosylation via mannose"/>
    <property type="evidence" value="ECO:0007669"/>
    <property type="project" value="TreeGrafter"/>
</dbReference>
<evidence type="ECO:0000256" key="9">
    <source>
        <dbReference type="ARBA" id="ARBA00022776"/>
    </source>
</evidence>
<evidence type="ECO:0000256" key="16">
    <source>
        <dbReference type="ARBA" id="ARBA00023306"/>
    </source>
</evidence>
<dbReference type="Gene3D" id="3.30.1370.210">
    <property type="match status" value="1"/>
</dbReference>
<keyword evidence="14" id="KW-0472">Membrane</keyword>
<evidence type="ECO:0000256" key="19">
    <source>
        <dbReference type="SAM" id="Coils"/>
    </source>
</evidence>
<keyword evidence="13 19" id="KW-0175">Coiled coil</keyword>
<dbReference type="GO" id="GO:0015020">
    <property type="term" value="F:glucuronosyltransferase activity"/>
    <property type="evidence" value="ECO:0007669"/>
    <property type="project" value="TreeGrafter"/>
</dbReference>
<keyword evidence="16" id="KW-0131">Cell cycle</keyword>
<dbReference type="InterPro" id="IPR005549">
    <property type="entry name" value="Kinetochore_Nuf2_N"/>
</dbReference>
<feature type="coiled-coil region" evidence="19">
    <location>
        <begin position="858"/>
        <end position="1008"/>
    </location>
</feature>
<dbReference type="AlphaFoldDB" id="A0A196S7R2"/>
<evidence type="ECO:0000256" key="15">
    <source>
        <dbReference type="ARBA" id="ARBA00023180"/>
    </source>
</evidence>
<dbReference type="Pfam" id="PF03800">
    <property type="entry name" value="Nuf2"/>
    <property type="match status" value="1"/>
</dbReference>
<keyword evidence="10 18" id="KW-0862">Zinc</keyword>
<evidence type="ECO:0000256" key="7">
    <source>
        <dbReference type="ARBA" id="ARBA00022723"/>
    </source>
</evidence>
<feature type="domain" description="C3H1-type" evidence="20">
    <location>
        <begin position="450"/>
        <end position="477"/>
    </location>
</feature>
<keyword evidence="12" id="KW-1133">Transmembrane helix</keyword>
<dbReference type="Gene3D" id="1.10.418.60">
    <property type="entry name" value="Ncd80 complex, Nuf2 subunit"/>
    <property type="match status" value="1"/>
</dbReference>
<sequence>MNNPKKGTFAELHPDGPFAIYFTQQLEQLQQKKPSLFKPILQNSSLLGVCLHCYTCCGNSSCVPYTPLSKKFNSSPDHVDITLILAGTPDRLFLLRYFAARWQGPLVATIHLPHNRLDAARKLVPSLALPPRFTVILHAVKRKERYFNDFPVNLLRNIAIKNVHTTHFLVTDMDLWPIPSAYQRLLRLPKKVLLSNRSAVIMPSIFAAKKERILKKCETLEECAVASDRFFPKTKAELVSCFDAGKCSMRKESRDTHNYVNTVWMNSPPEQLLHIRCFPSRFQEPYVMLRYNEDTLLFDERFINYGCNKVQYVDHLRYQGYSFYIPSDVFSVDLVHRDSAFRNRFIRSYGSKDRPEMTLVCYYYLDAVQEKYAGNRGVLPLCRDVNSVKYKVIKGCPFRHKEEVKQVNILCSKYLHGGCHDPNCMFIHLPCLPSVSMSRSQHKYPPPTKKPAQKICYYYTHGGCKNGDSCPFLHVRNKEEAIAEQLNALMDIMKSNGLAAPAAAQKRQAPPAPPAKRISIVDEGNADPLGYSTPTKQESLEVRGERVRHSMKQMIDGHMAKNAQRAKKEKPVSVDDLVVRTRAEILAAQEEEKKKALAQLGIPMEAKDLSTPNTKNVLNTFISLMSISSGLPADEIVAYDKENAKKYGLENNQHLISAITLFGPLSDFMAVCRVRDFSLADLLRPTAARFREQLSAAINFIMFSDVVIDQLRVYRDKKNQLSEKIRNIEYDIKVQQGHKAALESQKQRDRGIVVDQKEKNKRLEEEIEKLNIEQQRLKENNNAIKVEMKEITKLINVFEQQIKDENQTTLELSDRIIASPRKLTQDVADMKNDYARYTSECRTLSLQATDMEGQHAIMTAAEKRLEDVVKELEEIRGKAEKRKELVETVETTKNRIKEVKQQIADATIEEKKMELQRRRQDEGLKTLQVTMATTAKSSAEKLVSLQSENETLRSELEALTTQVKELEAAVEAEEESMRKMEQATNERIQTREELMRSLMERMKAYQQALMEVVR</sequence>
<dbReference type="GO" id="GO:0016020">
    <property type="term" value="C:membrane"/>
    <property type="evidence" value="ECO:0007669"/>
    <property type="project" value="UniProtKB-SubCell"/>
</dbReference>
<dbReference type="PROSITE" id="PS50103">
    <property type="entry name" value="ZF_C3H1"/>
    <property type="match status" value="1"/>
</dbReference>
<feature type="zinc finger region" description="C3H1-type" evidence="18">
    <location>
        <begin position="450"/>
        <end position="477"/>
    </location>
</feature>
<evidence type="ECO:0000313" key="21">
    <source>
        <dbReference type="EMBL" id="OAO13080.1"/>
    </source>
</evidence>
<keyword evidence="7 18" id="KW-0479">Metal-binding</keyword>
<evidence type="ECO:0000256" key="3">
    <source>
        <dbReference type="ARBA" id="ARBA00005498"/>
    </source>
</evidence>
<evidence type="ECO:0000256" key="10">
    <source>
        <dbReference type="ARBA" id="ARBA00022833"/>
    </source>
</evidence>
<dbReference type="SMART" id="SM00356">
    <property type="entry name" value="ZnF_C3H1"/>
    <property type="match status" value="2"/>
</dbReference>
<comment type="caution">
    <text evidence="21">The sequence shown here is derived from an EMBL/GenBank/DDBJ whole genome shotgun (WGS) entry which is preliminary data.</text>
</comment>
<dbReference type="EMBL" id="LXWW01000466">
    <property type="protein sequence ID" value="OAO13080.1"/>
    <property type="molecule type" value="Genomic_DNA"/>
</dbReference>
<keyword evidence="21" id="KW-0808">Transferase</keyword>
<proteinExistence type="inferred from homology"/>
<dbReference type="InterPro" id="IPR051292">
    <property type="entry name" value="Xyl/GlcA_transferase"/>
</dbReference>
<keyword evidence="6" id="KW-0812">Transmembrane</keyword>
<reference evidence="21 22" key="1">
    <citation type="submission" date="2016-05" db="EMBL/GenBank/DDBJ databases">
        <title>Nuclear genome of Blastocystis sp. subtype 1 NandII.</title>
        <authorList>
            <person name="Gentekaki E."/>
            <person name="Curtis B."/>
            <person name="Stairs C."/>
            <person name="Eme L."/>
            <person name="Herman E."/>
            <person name="Klimes V."/>
            <person name="Arias M.C."/>
            <person name="Elias M."/>
            <person name="Hilliou F."/>
            <person name="Klute M."/>
            <person name="Malik S.-B."/>
            <person name="Pightling A."/>
            <person name="Rachubinski R."/>
            <person name="Salas D."/>
            <person name="Schlacht A."/>
            <person name="Suga H."/>
            <person name="Archibald J."/>
            <person name="Ball S.G."/>
            <person name="Clark G."/>
            <person name="Dacks J."/>
            <person name="Van Der Giezen M."/>
            <person name="Tsaousis A."/>
            <person name="Roger A."/>
        </authorList>
    </citation>
    <scope>NUCLEOTIDE SEQUENCE [LARGE SCALE GENOMIC DNA]</scope>
    <source>
        <strain evidence="22">ATCC 50177 / NandII</strain>
    </source>
</reference>
<keyword evidence="11" id="KW-0735">Signal-anchor</keyword>
<evidence type="ECO:0000256" key="13">
    <source>
        <dbReference type="ARBA" id="ARBA00023054"/>
    </source>
</evidence>
<dbReference type="GO" id="GO:0051301">
    <property type="term" value="P:cell division"/>
    <property type="evidence" value="ECO:0007669"/>
    <property type="project" value="UniProtKB-KW"/>
</dbReference>
<organism evidence="21 22">
    <name type="scientific">Blastocystis sp. subtype 1 (strain ATCC 50177 / NandII)</name>
    <dbReference type="NCBI Taxonomy" id="478820"/>
    <lineage>
        <taxon>Eukaryota</taxon>
        <taxon>Sar</taxon>
        <taxon>Stramenopiles</taxon>
        <taxon>Bigyra</taxon>
        <taxon>Opalozoa</taxon>
        <taxon>Opalinata</taxon>
        <taxon>Blastocystidae</taxon>
        <taxon>Blastocystis</taxon>
    </lineage>
</organism>
<dbReference type="PANTHER" id="PTHR12270">
    <property type="entry name" value="GLYCOSYLTRANSFERASE-RELATED"/>
    <property type="match status" value="1"/>
</dbReference>
<dbReference type="InterPro" id="IPR038275">
    <property type="entry name" value="Nuf2_N_sf"/>
</dbReference>
<keyword evidence="8 18" id="KW-0863">Zinc-finger</keyword>
<evidence type="ECO:0000256" key="1">
    <source>
        <dbReference type="ARBA" id="ARBA00004584"/>
    </source>
</evidence>
<keyword evidence="4" id="KW-0158">Chromosome</keyword>
<dbReference type="InterPro" id="IPR000571">
    <property type="entry name" value="Znf_CCCH"/>
</dbReference>
<evidence type="ECO:0000259" key="20">
    <source>
        <dbReference type="PROSITE" id="PS50103"/>
    </source>
</evidence>
<dbReference type="Proteomes" id="UP000078348">
    <property type="component" value="Unassembled WGS sequence"/>
</dbReference>
<evidence type="ECO:0000256" key="18">
    <source>
        <dbReference type="PROSITE-ProRule" id="PRU00723"/>
    </source>
</evidence>
<comment type="similarity">
    <text evidence="3">Belongs to the NUF2 family.</text>
</comment>
<evidence type="ECO:0000313" key="22">
    <source>
        <dbReference type="Proteomes" id="UP000078348"/>
    </source>
</evidence>
<keyword evidence="22" id="KW-1185">Reference proteome</keyword>
<evidence type="ECO:0000256" key="11">
    <source>
        <dbReference type="ARBA" id="ARBA00022968"/>
    </source>
</evidence>
<evidence type="ECO:0000256" key="6">
    <source>
        <dbReference type="ARBA" id="ARBA00022692"/>
    </source>
</evidence>
<dbReference type="PANTHER" id="PTHR12270:SF52">
    <property type="entry name" value="GLYCOSYLTRANSFERASE-LIKE PROTEIN GNT13-RELATED"/>
    <property type="match status" value="1"/>
</dbReference>
<accession>A0A196S7R2</accession>
<keyword evidence="15" id="KW-0325">Glycoprotein</keyword>
<dbReference type="GO" id="GO:0031262">
    <property type="term" value="C:Ndc80 complex"/>
    <property type="evidence" value="ECO:0007669"/>
    <property type="project" value="InterPro"/>
</dbReference>
<feature type="coiled-coil region" evidence="19">
    <location>
        <begin position="711"/>
        <end position="808"/>
    </location>
</feature>
<evidence type="ECO:0000256" key="12">
    <source>
        <dbReference type="ARBA" id="ARBA00022989"/>
    </source>
</evidence>
<comment type="subcellular location">
    <subcellularLocation>
        <location evidence="1">Chromosome</location>
        <location evidence="1">Centromere</location>
    </subcellularLocation>
    <subcellularLocation>
        <location evidence="2">Membrane</location>
        <topology evidence="2">Single-pass type II membrane protein</topology>
    </subcellularLocation>
</comment>
<dbReference type="OrthoDB" id="8194677at2759"/>
<evidence type="ECO:0000256" key="8">
    <source>
        <dbReference type="ARBA" id="ARBA00022771"/>
    </source>
</evidence>
<dbReference type="InterPro" id="IPR036855">
    <property type="entry name" value="Znf_CCCH_sf"/>
</dbReference>
<evidence type="ECO:0000256" key="5">
    <source>
        <dbReference type="ARBA" id="ARBA00022618"/>
    </source>
</evidence>
<keyword evidence="17" id="KW-0137">Centromere</keyword>